<feature type="compositionally biased region" description="Low complexity" evidence="10">
    <location>
        <begin position="527"/>
        <end position="547"/>
    </location>
</feature>
<dbReference type="AlphaFoldDB" id="A0AAV6JU32"/>
<dbReference type="InterPro" id="IPR002713">
    <property type="entry name" value="FF_domain"/>
</dbReference>
<feature type="compositionally biased region" description="Basic and acidic residues" evidence="10">
    <location>
        <begin position="1057"/>
        <end position="1109"/>
    </location>
</feature>
<feature type="compositionally biased region" description="Acidic residues" evidence="10">
    <location>
        <begin position="1154"/>
        <end position="1168"/>
    </location>
</feature>
<feature type="domain" description="FF" evidence="12">
    <location>
        <begin position="671"/>
        <end position="727"/>
    </location>
</feature>
<dbReference type="GO" id="GO:0070063">
    <property type="term" value="F:RNA polymerase binding"/>
    <property type="evidence" value="ECO:0007669"/>
    <property type="project" value="UniProtKB-ARBA"/>
</dbReference>
<feature type="coiled-coil region" evidence="9">
    <location>
        <begin position="653"/>
        <end position="692"/>
    </location>
</feature>
<evidence type="ECO:0000259" key="12">
    <source>
        <dbReference type="PROSITE" id="PS51676"/>
    </source>
</evidence>
<feature type="region of interest" description="Disordered" evidence="10">
    <location>
        <begin position="527"/>
        <end position="562"/>
    </location>
</feature>
<feature type="compositionally biased region" description="Basic residues" evidence="10">
    <location>
        <begin position="1110"/>
        <end position="1125"/>
    </location>
</feature>
<feature type="compositionally biased region" description="Polar residues" evidence="10">
    <location>
        <begin position="548"/>
        <end position="562"/>
    </location>
</feature>
<evidence type="ECO:0000256" key="9">
    <source>
        <dbReference type="SAM" id="Coils"/>
    </source>
</evidence>
<evidence type="ECO:0000256" key="4">
    <source>
        <dbReference type="ARBA" id="ARBA00023187"/>
    </source>
</evidence>
<dbReference type="InterPro" id="IPR036020">
    <property type="entry name" value="WW_dom_sf"/>
</dbReference>
<evidence type="ECO:0000313" key="13">
    <source>
        <dbReference type="EMBL" id="KAG5543683.1"/>
    </source>
</evidence>
<evidence type="ECO:0000256" key="10">
    <source>
        <dbReference type="SAM" id="MobiDB-lite"/>
    </source>
</evidence>
<dbReference type="Pfam" id="PF00397">
    <property type="entry name" value="WW"/>
    <property type="match status" value="1"/>
</dbReference>
<comment type="caution">
    <text evidence="13">The sequence shown here is derived from an EMBL/GenBank/DDBJ whole genome shotgun (WGS) entry which is preliminary data.</text>
</comment>
<dbReference type="Pfam" id="PF01846">
    <property type="entry name" value="FF"/>
    <property type="match status" value="3"/>
</dbReference>
<dbReference type="InterPro" id="IPR036517">
    <property type="entry name" value="FF_domain_sf"/>
</dbReference>
<feature type="domain" description="WW" evidence="11">
    <location>
        <begin position="360"/>
        <end position="393"/>
    </location>
</feature>
<evidence type="ECO:0000256" key="3">
    <source>
        <dbReference type="ARBA" id="ARBA00022737"/>
    </source>
</evidence>
<keyword evidence="9" id="KW-0175">Coiled coil</keyword>
<evidence type="ECO:0000313" key="14">
    <source>
        <dbReference type="Proteomes" id="UP000823749"/>
    </source>
</evidence>
<keyword evidence="2" id="KW-0507">mRNA processing</keyword>
<feature type="domain" description="FF" evidence="12">
    <location>
        <begin position="904"/>
        <end position="959"/>
    </location>
</feature>
<evidence type="ECO:0008006" key="15">
    <source>
        <dbReference type="Google" id="ProtNLM"/>
    </source>
</evidence>
<dbReference type="FunFam" id="1.10.10.440:FF:000024">
    <property type="entry name" value="Pre-mRNA-processing protein 40A"/>
    <property type="match status" value="1"/>
</dbReference>
<dbReference type="SMART" id="SM00456">
    <property type="entry name" value="WW"/>
    <property type="match status" value="2"/>
</dbReference>
<evidence type="ECO:0000256" key="6">
    <source>
        <dbReference type="ARBA" id="ARBA00056384"/>
    </source>
</evidence>
<evidence type="ECO:0000256" key="8">
    <source>
        <dbReference type="ARBA" id="ARBA00064817"/>
    </source>
</evidence>
<feature type="domain" description="FF" evidence="12">
    <location>
        <begin position="785"/>
        <end position="848"/>
    </location>
</feature>
<dbReference type="FunFam" id="1.10.10.440:FF:000026">
    <property type="entry name" value="Pre-mRNA-processing protein 40A"/>
    <property type="match status" value="1"/>
</dbReference>
<comment type="function">
    <text evidence="6">Binds the phosphorylated C-terminal domain (CTD) of the largest subunit of RNA polymerase II and functions as a scaffold for RNA processing machineries. May be involved in pre-mRNA splicing.</text>
</comment>
<evidence type="ECO:0000256" key="5">
    <source>
        <dbReference type="ARBA" id="ARBA00023242"/>
    </source>
</evidence>
<dbReference type="Pfam" id="PF25432">
    <property type="entry name" value="FF_PRPF40A"/>
    <property type="match status" value="1"/>
</dbReference>
<feature type="domain" description="FF" evidence="12">
    <location>
        <begin position="605"/>
        <end position="659"/>
    </location>
</feature>
<feature type="coiled-coil region" evidence="9">
    <location>
        <begin position="761"/>
        <end position="790"/>
    </location>
</feature>
<dbReference type="SUPFAM" id="SSF51045">
    <property type="entry name" value="WW domain"/>
    <property type="match status" value="2"/>
</dbReference>
<dbReference type="Gene3D" id="2.20.70.10">
    <property type="match status" value="2"/>
</dbReference>
<name>A0AAV6JU32_9ERIC</name>
<dbReference type="EMBL" id="JACTNZ010000006">
    <property type="protein sequence ID" value="KAG5543683.1"/>
    <property type="molecule type" value="Genomic_DNA"/>
</dbReference>
<sequence length="1168" mass="132133">MSHKVHSSQGNVPFSWENKPGVTKKNQDDRPEDSSHRALKLPPPPCPPPENNSRSALHHFHDLQVPLPPCGFRPLSRSESSKGLRRQDDPFLSAYLECTKSSRKGRSNFFGGGKSGFGSGLRNSLSVFSCKNSCSVRDDSMSHSSSSLCARMDNNPQSYGAQPFRPPAVGSMAQQSFGPPFPMQFRMPTQQGQPFMPTSSASQQFLPLGQGISSPNVGIPPNQSQPLQYSQPMQQLPPRPPLQMQYIQTSMPITSSAPPPQPAAPPLNSQISGLGGPGLPFSSSYTFAPSSFGQAQHNVSAPSQFQPSQMHAQFVPVGGQPWMSTGGQGGPIVTPVQQIGQQSSDTAVTVPAVNAPSGAQQSSSDWQEYKAEGERRYYYNKKTRQSSWEKPLELMTPIERADASTVWKEFTTADGRKKYYFNKVTKQSKWQIPEELKVAREQAEKEANQGTQSEISMTSNSTANINVSSAEQSSAAVTSVYSISSSPVPVIPDVVVHGASTGSSALPVAPSAATSAVGVSSPGVNVTPSPSAASGSTGAALVSTGTTPMTSLENPSSGDLSNPLSGASIQDIEEAKKGMAVAGKINVTPLEEKPVEDELLVYATKQEARNAFKALLESANVESNWTWEQTMRVIINDKRYGALKTLGERKQAFNEYLGQRKKLEAEERRLRMKKAREEFAKMLEECEELTSNTRWSKAISMFEEDERFKALDRPAEREDLFKNYLVDLQKKVNTQWRKVQDRLEDDERCSRIEKIDRFEIFQEYIRDLEKEEEEQKKIQKEQLKRTERKNRDEFRKMMEEHVSAGVLTAKTHWRDYCMKVKDSAPYQAVALNTSGSTPKDLFEDIAEELEKQVSITSVSTLEDFKTAVLEDVGLPPVSDINVKLVFEDLLERAREKEEKEAKKRQRLAKEFSDLLCSMKEITESSIWEESKQLFEESSEYRSIGEESFAQEIFEEHVLHLQEKAKEKERKREEEKAKKEKEREEKEKRREKERKDKEREKEKEKEREREREKEKGKERSKKDEEDSETVDVSDSYGPKEEKKREKDRDRKHRRRHHSSADDISSDKEEKEESRKSRRHDISSDKEEKEESRKSRRHDISSDKEEKEESRKSRRHGSDRRKSRKHAYSPESDSESKHKRHKRDHRDGSRRNGGYEELEDGELGEDGEIQ</sequence>
<dbReference type="Proteomes" id="UP000823749">
    <property type="component" value="Chromosome 6"/>
</dbReference>
<dbReference type="FunFam" id="1.10.10.440:FF:000022">
    <property type="entry name" value="Pre-mRNA-processing protein 40A"/>
    <property type="match status" value="1"/>
</dbReference>
<dbReference type="Gene3D" id="1.10.10.440">
    <property type="entry name" value="FF domain"/>
    <property type="match status" value="5"/>
</dbReference>
<keyword evidence="5" id="KW-0539">Nucleus</keyword>
<dbReference type="PANTHER" id="PTHR11864:SF31">
    <property type="entry name" value="PRE-MRNA-PROCESSING PROTEIN 40A-LIKE ISOFORM X1"/>
    <property type="match status" value="1"/>
</dbReference>
<dbReference type="GO" id="GO:0005685">
    <property type="term" value="C:U1 snRNP"/>
    <property type="evidence" value="ECO:0007669"/>
    <property type="project" value="TreeGrafter"/>
</dbReference>
<feature type="compositionally biased region" description="Basic and acidic residues" evidence="10">
    <location>
        <begin position="1036"/>
        <end position="1047"/>
    </location>
</feature>
<dbReference type="CDD" id="cd00201">
    <property type="entry name" value="WW"/>
    <property type="match status" value="2"/>
</dbReference>
<feature type="compositionally biased region" description="Basic and acidic residues" evidence="10">
    <location>
        <begin position="1143"/>
        <end position="1152"/>
    </location>
</feature>
<dbReference type="InterPro" id="IPR001202">
    <property type="entry name" value="WW_dom"/>
</dbReference>
<feature type="region of interest" description="Disordered" evidence="10">
    <location>
        <begin position="962"/>
        <end position="1168"/>
    </location>
</feature>
<feature type="compositionally biased region" description="Basic and acidic residues" evidence="10">
    <location>
        <begin position="962"/>
        <end position="1023"/>
    </location>
</feature>
<dbReference type="GO" id="GO:0045292">
    <property type="term" value="P:mRNA cis splicing, via spliceosome"/>
    <property type="evidence" value="ECO:0007669"/>
    <property type="project" value="InterPro"/>
</dbReference>
<proteinExistence type="inferred from homology"/>
<keyword evidence="3" id="KW-0677">Repeat</keyword>
<feature type="domain" description="WW" evidence="11">
    <location>
        <begin position="401"/>
        <end position="435"/>
    </location>
</feature>
<feature type="compositionally biased region" description="Basic and acidic residues" evidence="10">
    <location>
        <begin position="25"/>
        <end position="36"/>
    </location>
</feature>
<gene>
    <name evidence="13" type="ORF">RHGRI_016443</name>
</gene>
<dbReference type="PROSITE" id="PS01159">
    <property type="entry name" value="WW_DOMAIN_1"/>
    <property type="match status" value="1"/>
</dbReference>
<dbReference type="GO" id="GO:0003723">
    <property type="term" value="F:RNA binding"/>
    <property type="evidence" value="ECO:0007669"/>
    <property type="project" value="TreeGrafter"/>
</dbReference>
<accession>A0AAV6JU32</accession>
<dbReference type="PANTHER" id="PTHR11864">
    <property type="entry name" value="PRE-MRNA-PROCESSING PROTEIN PRP40"/>
    <property type="match status" value="1"/>
</dbReference>
<organism evidence="13 14">
    <name type="scientific">Rhododendron griersonianum</name>
    <dbReference type="NCBI Taxonomy" id="479676"/>
    <lineage>
        <taxon>Eukaryota</taxon>
        <taxon>Viridiplantae</taxon>
        <taxon>Streptophyta</taxon>
        <taxon>Embryophyta</taxon>
        <taxon>Tracheophyta</taxon>
        <taxon>Spermatophyta</taxon>
        <taxon>Magnoliopsida</taxon>
        <taxon>eudicotyledons</taxon>
        <taxon>Gunneridae</taxon>
        <taxon>Pentapetalae</taxon>
        <taxon>asterids</taxon>
        <taxon>Ericales</taxon>
        <taxon>Ericaceae</taxon>
        <taxon>Ericoideae</taxon>
        <taxon>Rhodoreae</taxon>
        <taxon>Rhododendron</taxon>
    </lineage>
</organism>
<reference evidence="13 14" key="1">
    <citation type="submission" date="2020-08" db="EMBL/GenBank/DDBJ databases">
        <title>Plant Genome Project.</title>
        <authorList>
            <person name="Zhang R.-G."/>
        </authorList>
    </citation>
    <scope>NUCLEOTIDE SEQUENCE [LARGE SCALE GENOMIC DNA]</scope>
    <source>
        <strain evidence="13">WSP0</strain>
        <tissue evidence="13">Leaf</tissue>
    </source>
</reference>
<keyword evidence="4" id="KW-0508">mRNA splicing</keyword>
<feature type="compositionally biased region" description="Pro residues" evidence="10">
    <location>
        <begin position="41"/>
        <end position="50"/>
    </location>
</feature>
<dbReference type="SUPFAM" id="SSF81698">
    <property type="entry name" value="FF domain"/>
    <property type="match status" value="5"/>
</dbReference>
<keyword evidence="14" id="KW-1185">Reference proteome</keyword>
<dbReference type="PROSITE" id="PS51676">
    <property type="entry name" value="FF"/>
    <property type="match status" value="4"/>
</dbReference>
<protein>
    <recommendedName>
        <fullName evidence="15">Pre-mRNA-processing protein 40A-like</fullName>
    </recommendedName>
</protein>
<comment type="subcellular location">
    <subcellularLocation>
        <location evidence="1">Nucleus</location>
    </subcellularLocation>
</comment>
<dbReference type="SMART" id="SM00441">
    <property type="entry name" value="FF"/>
    <property type="match status" value="4"/>
</dbReference>
<evidence type="ECO:0000256" key="1">
    <source>
        <dbReference type="ARBA" id="ARBA00004123"/>
    </source>
</evidence>
<evidence type="ECO:0000256" key="2">
    <source>
        <dbReference type="ARBA" id="ARBA00022664"/>
    </source>
</evidence>
<dbReference type="GO" id="GO:0071004">
    <property type="term" value="C:U2-type prespliceosome"/>
    <property type="evidence" value="ECO:0007669"/>
    <property type="project" value="TreeGrafter"/>
</dbReference>
<dbReference type="InterPro" id="IPR039726">
    <property type="entry name" value="Prp40-like"/>
</dbReference>
<comment type="subunit">
    <text evidence="8">Interacts (via the WW domains) with the phosphorylated C-terminal domain of NRPB1 (via CTD domain).</text>
</comment>
<evidence type="ECO:0000256" key="7">
    <source>
        <dbReference type="ARBA" id="ARBA00061317"/>
    </source>
</evidence>
<evidence type="ECO:0000259" key="11">
    <source>
        <dbReference type="PROSITE" id="PS50020"/>
    </source>
</evidence>
<dbReference type="PROSITE" id="PS50020">
    <property type="entry name" value="WW_DOMAIN_2"/>
    <property type="match status" value="2"/>
</dbReference>
<comment type="similarity">
    <text evidence="7">Belongs to the PRPF40 family.</text>
</comment>
<dbReference type="FunFam" id="1.10.10.440:FF:000013">
    <property type="entry name" value="pre-mRNA-processing protein 40A isoform X1"/>
    <property type="match status" value="1"/>
</dbReference>
<feature type="region of interest" description="Disordered" evidence="10">
    <location>
        <begin position="1"/>
        <end position="60"/>
    </location>
</feature>